<evidence type="ECO:0000313" key="11">
    <source>
        <dbReference type="Proteomes" id="UP001153712"/>
    </source>
</evidence>
<dbReference type="GO" id="GO:0003712">
    <property type="term" value="F:transcription coregulator activity"/>
    <property type="evidence" value="ECO:0007669"/>
    <property type="project" value="InterPro"/>
</dbReference>
<name>A0A9N9XRX3_PHYSR</name>
<evidence type="ECO:0000256" key="3">
    <source>
        <dbReference type="ARBA" id="ARBA00019621"/>
    </source>
</evidence>
<keyword evidence="4 9" id="KW-0805">Transcription regulation</keyword>
<dbReference type="GO" id="GO:0006357">
    <property type="term" value="P:regulation of transcription by RNA polymerase II"/>
    <property type="evidence" value="ECO:0007669"/>
    <property type="project" value="InterPro"/>
</dbReference>
<comment type="function">
    <text evidence="9">Component of the Mediator complex, a coactivator involved in the regulated transcription of nearly all RNA polymerase II-dependent genes. Mediator functions as a bridge to convey information from gene-specific regulatory proteins to the basal RNA polymerase II transcription machinery. Mediator is recruited to promoters by direct interactions with regulatory proteins and serves as a scaffold for the assembly of a functional pre-initiation complex with RNA polymerase II and the general transcription factors.</text>
</comment>
<evidence type="ECO:0000256" key="2">
    <source>
        <dbReference type="ARBA" id="ARBA00008186"/>
    </source>
</evidence>
<dbReference type="OrthoDB" id="5418434at2759"/>
<dbReference type="InterPro" id="IPR019404">
    <property type="entry name" value="Mediator_Med11"/>
</dbReference>
<keyword evidence="6 9" id="KW-0804">Transcription</keyword>
<dbReference type="AlphaFoldDB" id="A0A9N9XRX3"/>
<evidence type="ECO:0000256" key="7">
    <source>
        <dbReference type="ARBA" id="ARBA00023242"/>
    </source>
</evidence>
<evidence type="ECO:0000256" key="1">
    <source>
        <dbReference type="ARBA" id="ARBA00004123"/>
    </source>
</evidence>
<keyword evidence="7 9" id="KW-0539">Nucleus</keyword>
<dbReference type="Gene3D" id="1.10.287.3490">
    <property type="match status" value="1"/>
</dbReference>
<keyword evidence="5 9" id="KW-0010">Activator</keyword>
<evidence type="ECO:0000256" key="5">
    <source>
        <dbReference type="ARBA" id="ARBA00023159"/>
    </source>
</evidence>
<comment type="subcellular location">
    <subcellularLocation>
        <location evidence="1 9">Nucleus</location>
    </subcellularLocation>
</comment>
<dbReference type="Pfam" id="PF10280">
    <property type="entry name" value="Med11"/>
    <property type="match status" value="1"/>
</dbReference>
<reference evidence="10" key="1">
    <citation type="submission" date="2022-01" db="EMBL/GenBank/DDBJ databases">
        <authorList>
            <person name="King R."/>
        </authorList>
    </citation>
    <scope>NUCLEOTIDE SEQUENCE</scope>
</reference>
<sequence length="144" mass="15927">MTAPMERIQNLDSIEKDIITCLHSAGQVFMELSKEKSSLKQAENHTQTFLKTLSAVENKLTDQINYLTQVSTGQPHEGSGYASQKVLQMAWHRLEHARSRVNELERIKIKHLQGRTAQRSIAAPANVPAIANVAGQNIPPGSTT</sequence>
<dbReference type="Proteomes" id="UP001153712">
    <property type="component" value="Chromosome 6"/>
</dbReference>
<protein>
    <recommendedName>
        <fullName evidence="3 9">Mediator of RNA polymerase II transcription subunit 11</fullName>
    </recommendedName>
    <alternativeName>
        <fullName evidence="8 9">Mediator complex subunit 11</fullName>
    </alternativeName>
</protein>
<accession>A0A9N9XRX3</accession>
<comment type="similarity">
    <text evidence="2 9">Belongs to the Mediator complex subunit 11 family.</text>
</comment>
<dbReference type="EMBL" id="OU900099">
    <property type="protein sequence ID" value="CAG9862679.1"/>
    <property type="molecule type" value="Genomic_DNA"/>
</dbReference>
<proteinExistence type="inferred from homology"/>
<dbReference type="FunFam" id="1.10.287.3490:FF:000001">
    <property type="entry name" value="Mediator of RNA polymerase II transcription subunit 11"/>
    <property type="match status" value="1"/>
</dbReference>
<dbReference type="GO" id="GO:0016592">
    <property type="term" value="C:mediator complex"/>
    <property type="evidence" value="ECO:0007669"/>
    <property type="project" value="InterPro"/>
</dbReference>
<dbReference type="PANTHER" id="PTHR22890">
    <property type="entry name" value="MEDIATOR OF RNA POLYMERASE II TRANSCRIPTION SUBUNIT 11"/>
    <property type="match status" value="1"/>
</dbReference>
<gene>
    <name evidence="9" type="primary">MED11</name>
    <name evidence="10" type="ORF">PHYEVI_LOCUS8985</name>
</gene>
<organism evidence="10 11">
    <name type="scientific">Phyllotreta striolata</name>
    <name type="common">Striped flea beetle</name>
    <name type="synonym">Crioceris striolata</name>
    <dbReference type="NCBI Taxonomy" id="444603"/>
    <lineage>
        <taxon>Eukaryota</taxon>
        <taxon>Metazoa</taxon>
        <taxon>Ecdysozoa</taxon>
        <taxon>Arthropoda</taxon>
        <taxon>Hexapoda</taxon>
        <taxon>Insecta</taxon>
        <taxon>Pterygota</taxon>
        <taxon>Neoptera</taxon>
        <taxon>Endopterygota</taxon>
        <taxon>Coleoptera</taxon>
        <taxon>Polyphaga</taxon>
        <taxon>Cucujiformia</taxon>
        <taxon>Chrysomeloidea</taxon>
        <taxon>Chrysomelidae</taxon>
        <taxon>Galerucinae</taxon>
        <taxon>Alticini</taxon>
        <taxon>Phyllotreta</taxon>
    </lineage>
</organism>
<evidence type="ECO:0000256" key="4">
    <source>
        <dbReference type="ARBA" id="ARBA00023015"/>
    </source>
</evidence>
<evidence type="ECO:0000256" key="9">
    <source>
        <dbReference type="RuleBase" id="RU364147"/>
    </source>
</evidence>
<keyword evidence="11" id="KW-1185">Reference proteome</keyword>
<evidence type="ECO:0000256" key="6">
    <source>
        <dbReference type="ARBA" id="ARBA00023163"/>
    </source>
</evidence>
<evidence type="ECO:0000256" key="8">
    <source>
        <dbReference type="ARBA" id="ARBA00032011"/>
    </source>
</evidence>
<comment type="subunit">
    <text evidence="9">Component of the Mediator complex.</text>
</comment>
<evidence type="ECO:0000313" key="10">
    <source>
        <dbReference type="EMBL" id="CAG9862679.1"/>
    </source>
</evidence>